<evidence type="ECO:0000259" key="5">
    <source>
        <dbReference type="Pfam" id="PF07992"/>
    </source>
</evidence>
<sequence length="401" mass="41809">MLRRFDIVVVGAGHAGVAIVGRLRQAGFAGSLALVGDEACAPYQRPPLTKGFLGGGMAVKELALADDLAAVGVEHLAGVRVELIDRDRKQLRLSDGSAIGFGKLALATGSRPRRLVVPGAEAAAPFYLTTMDDCLALQARLPAVAGVTIIGGGFIGLEAAATLRGLGRSVALIEMQDRLLARSASPILSAYLEVLHRREGVDIRTGTGIEAIGAAGVRCTDGSEVAADAIIVGIGSLPNDDLARAAGLRCDDGIVVDRHGVTSDPDIVAAGDCTRHPNDFAPTGTCRLESVQNAVDQAEAAAATLLGTPTRYRSVPTFWSDQFDARIGIVGIGQGAEELAIRGEIESGSFSVYAFRDGRLVAVESINRPKDQRLARKIILSRNITPAQVRDPSIDLAAVPA</sequence>
<dbReference type="InterPro" id="IPR036188">
    <property type="entry name" value="FAD/NAD-bd_sf"/>
</dbReference>
<feature type="domain" description="FAD/NAD(P)-binding" evidence="5">
    <location>
        <begin position="5"/>
        <end position="298"/>
    </location>
</feature>
<dbReference type="Pfam" id="PF07992">
    <property type="entry name" value="Pyr_redox_2"/>
    <property type="match status" value="1"/>
</dbReference>
<evidence type="ECO:0000313" key="7">
    <source>
        <dbReference type="EMBL" id="MFC3712901.1"/>
    </source>
</evidence>
<dbReference type="Pfam" id="PF14759">
    <property type="entry name" value="Reductase_C"/>
    <property type="match status" value="1"/>
</dbReference>
<keyword evidence="8" id="KW-1185">Reference proteome</keyword>
<keyword evidence="3" id="KW-0274">FAD</keyword>
<gene>
    <name evidence="7" type="ORF">ACFOMD_09985</name>
</gene>
<dbReference type="InterPro" id="IPR023753">
    <property type="entry name" value="FAD/NAD-binding_dom"/>
</dbReference>
<accession>A0ABV7XAQ2</accession>
<evidence type="ECO:0000313" key="8">
    <source>
        <dbReference type="Proteomes" id="UP001595615"/>
    </source>
</evidence>
<reference evidence="8" key="1">
    <citation type="journal article" date="2019" name="Int. J. Syst. Evol. Microbiol.">
        <title>The Global Catalogue of Microorganisms (GCM) 10K type strain sequencing project: providing services to taxonomists for standard genome sequencing and annotation.</title>
        <authorList>
            <consortium name="The Broad Institute Genomics Platform"/>
            <consortium name="The Broad Institute Genome Sequencing Center for Infectious Disease"/>
            <person name="Wu L."/>
            <person name="Ma J."/>
        </authorList>
    </citation>
    <scope>NUCLEOTIDE SEQUENCE [LARGE SCALE GENOMIC DNA]</scope>
    <source>
        <strain evidence="8">KCTC 42644</strain>
    </source>
</reference>
<protein>
    <submittedName>
        <fullName evidence="7">NAD(P)/FAD-dependent oxidoreductase</fullName>
    </submittedName>
</protein>
<dbReference type="InterPro" id="IPR028202">
    <property type="entry name" value="Reductase_C"/>
</dbReference>
<keyword evidence="4" id="KW-0560">Oxidoreductase</keyword>
<evidence type="ECO:0000256" key="1">
    <source>
        <dbReference type="ARBA" id="ARBA00001974"/>
    </source>
</evidence>
<dbReference type="PRINTS" id="PR00411">
    <property type="entry name" value="PNDRDTASEI"/>
</dbReference>
<dbReference type="Gene3D" id="3.50.50.60">
    <property type="entry name" value="FAD/NAD(P)-binding domain"/>
    <property type="match status" value="2"/>
</dbReference>
<dbReference type="PANTHER" id="PTHR43557:SF2">
    <property type="entry name" value="RIESKE DOMAIN-CONTAINING PROTEIN-RELATED"/>
    <property type="match status" value="1"/>
</dbReference>
<evidence type="ECO:0000256" key="2">
    <source>
        <dbReference type="ARBA" id="ARBA00022630"/>
    </source>
</evidence>
<organism evidence="7 8">
    <name type="scientific">Sphingoaurantiacus capsulatus</name>
    <dbReference type="NCBI Taxonomy" id="1771310"/>
    <lineage>
        <taxon>Bacteria</taxon>
        <taxon>Pseudomonadati</taxon>
        <taxon>Pseudomonadota</taxon>
        <taxon>Alphaproteobacteria</taxon>
        <taxon>Sphingomonadales</taxon>
        <taxon>Sphingosinicellaceae</taxon>
        <taxon>Sphingoaurantiacus</taxon>
    </lineage>
</organism>
<evidence type="ECO:0000256" key="4">
    <source>
        <dbReference type="ARBA" id="ARBA00023002"/>
    </source>
</evidence>
<dbReference type="Gene3D" id="3.30.390.30">
    <property type="match status" value="1"/>
</dbReference>
<dbReference type="Proteomes" id="UP001595615">
    <property type="component" value="Unassembled WGS sequence"/>
</dbReference>
<comment type="caution">
    <text evidence="7">The sequence shown here is derived from an EMBL/GenBank/DDBJ whole genome shotgun (WGS) entry which is preliminary data.</text>
</comment>
<proteinExistence type="predicted"/>
<dbReference type="InterPro" id="IPR050446">
    <property type="entry name" value="FAD-oxidoreductase/Apoptosis"/>
</dbReference>
<dbReference type="EMBL" id="JBHRXV010000009">
    <property type="protein sequence ID" value="MFC3712901.1"/>
    <property type="molecule type" value="Genomic_DNA"/>
</dbReference>
<dbReference type="PRINTS" id="PR00368">
    <property type="entry name" value="FADPNR"/>
</dbReference>
<dbReference type="InterPro" id="IPR016156">
    <property type="entry name" value="FAD/NAD-linked_Rdtase_dimer_sf"/>
</dbReference>
<feature type="domain" description="Reductase C-terminal" evidence="6">
    <location>
        <begin position="318"/>
        <end position="398"/>
    </location>
</feature>
<evidence type="ECO:0000259" key="6">
    <source>
        <dbReference type="Pfam" id="PF14759"/>
    </source>
</evidence>
<evidence type="ECO:0000256" key="3">
    <source>
        <dbReference type="ARBA" id="ARBA00022827"/>
    </source>
</evidence>
<dbReference type="RefSeq" id="WP_380860694.1">
    <property type="nucleotide sequence ID" value="NZ_JBHRXV010000009.1"/>
</dbReference>
<keyword evidence="2" id="KW-0285">Flavoprotein</keyword>
<dbReference type="SUPFAM" id="SSF51905">
    <property type="entry name" value="FAD/NAD(P)-binding domain"/>
    <property type="match status" value="2"/>
</dbReference>
<dbReference type="PANTHER" id="PTHR43557">
    <property type="entry name" value="APOPTOSIS-INDUCING FACTOR 1"/>
    <property type="match status" value="1"/>
</dbReference>
<dbReference type="SUPFAM" id="SSF55424">
    <property type="entry name" value="FAD/NAD-linked reductases, dimerisation (C-terminal) domain"/>
    <property type="match status" value="1"/>
</dbReference>
<comment type="cofactor">
    <cofactor evidence="1">
        <name>FAD</name>
        <dbReference type="ChEBI" id="CHEBI:57692"/>
    </cofactor>
</comment>
<name>A0ABV7XAQ2_9SPHN</name>